<dbReference type="RefSeq" id="WP_183866439.1">
    <property type="nucleotide sequence ID" value="NZ_JACHCF010000003.1"/>
</dbReference>
<dbReference type="EMBL" id="JACHCF010000003">
    <property type="protein sequence ID" value="MBB5620406.1"/>
    <property type="molecule type" value="Genomic_DNA"/>
</dbReference>
<accession>A0A7W9DIT0</accession>
<dbReference type="Proteomes" id="UP000537718">
    <property type="component" value="Unassembled WGS sequence"/>
</dbReference>
<proteinExistence type="predicted"/>
<name>A0A7W9DIT0_9SPHI</name>
<sequence length="70" mass="8336">MMDSFANEQQQQGHFIDVIVLIKEALRQNCWIYEPDTAMWYTPEEFGAKYQDSNFEQGWIEQFKIMNPVG</sequence>
<protein>
    <submittedName>
        <fullName evidence="1">Uncharacterized protein</fullName>
    </submittedName>
</protein>
<evidence type="ECO:0000313" key="2">
    <source>
        <dbReference type="Proteomes" id="UP000537718"/>
    </source>
</evidence>
<gene>
    <name evidence="1" type="ORF">HDE69_001455</name>
</gene>
<comment type="caution">
    <text evidence="1">The sequence shown here is derived from an EMBL/GenBank/DDBJ whole genome shotgun (WGS) entry which is preliminary data.</text>
</comment>
<evidence type="ECO:0000313" key="1">
    <source>
        <dbReference type="EMBL" id="MBB5620406.1"/>
    </source>
</evidence>
<organism evidence="1 2">
    <name type="scientific">Pedobacter cryoconitis</name>
    <dbReference type="NCBI Taxonomy" id="188932"/>
    <lineage>
        <taxon>Bacteria</taxon>
        <taxon>Pseudomonadati</taxon>
        <taxon>Bacteroidota</taxon>
        <taxon>Sphingobacteriia</taxon>
        <taxon>Sphingobacteriales</taxon>
        <taxon>Sphingobacteriaceae</taxon>
        <taxon>Pedobacter</taxon>
    </lineage>
</organism>
<reference evidence="1 2" key="1">
    <citation type="submission" date="2020-08" db="EMBL/GenBank/DDBJ databases">
        <title>Genomic Encyclopedia of Type Strains, Phase IV (KMG-V): Genome sequencing to study the core and pangenomes of soil and plant-associated prokaryotes.</title>
        <authorList>
            <person name="Whitman W."/>
        </authorList>
    </citation>
    <scope>NUCLEOTIDE SEQUENCE [LARGE SCALE GENOMIC DNA]</scope>
    <source>
        <strain evidence="1 2">MP7CTX6</strain>
    </source>
</reference>
<dbReference type="AlphaFoldDB" id="A0A7W9DIT0"/>